<gene>
    <name evidence="2" type="ORF">VMF7928_01095</name>
</gene>
<evidence type="ECO:0000313" key="3">
    <source>
        <dbReference type="Proteomes" id="UP000838748"/>
    </source>
</evidence>
<sequence>MKKVFIILGSLVASAGVNAANIPSPQLQSTAWSPDLTKSDIRTIRKASFYLRQYMNKQALPLLKPYIEDPRNIEPRYLYAVALAKFNLPKALAMLKPLTQEGYPHAMATYGEKRTCELKKYHKACQTEGYDKLLSDTQDNWAKTDPYEFYNAAYEEFSKKTWTQKLNAERTWYNKKTEDLLKTCTAQGVYKCAYNLQGIYTSIKHLTAKQYNAYQYYLDLAKQILISDNKLGQKPSEDCYQEDQRKAWDVCLSDKQNQQLLTNYAINGDVIGYSDLSFFIYGKEYKKIHKDFYFFSDYLINPNAAGIPKQLKKLYDHAMKLNDGLGWAYPRNDWSIKAWEDLYGDKNLKEFNKQVNKLRSVSDY</sequence>
<proteinExistence type="predicted"/>
<keyword evidence="3" id="KW-1185">Reference proteome</keyword>
<organism evidence="2 3">
    <name type="scientific">Vibrio marisflavi CECT 7928</name>
    <dbReference type="NCBI Taxonomy" id="634439"/>
    <lineage>
        <taxon>Bacteria</taxon>
        <taxon>Pseudomonadati</taxon>
        <taxon>Pseudomonadota</taxon>
        <taxon>Gammaproteobacteria</taxon>
        <taxon>Vibrionales</taxon>
        <taxon>Vibrionaceae</taxon>
        <taxon>Vibrio</taxon>
    </lineage>
</organism>
<dbReference type="Proteomes" id="UP000838748">
    <property type="component" value="Unassembled WGS sequence"/>
</dbReference>
<dbReference type="RefSeq" id="WP_237360459.1">
    <property type="nucleotide sequence ID" value="NZ_CAKLDM010000001.1"/>
</dbReference>
<evidence type="ECO:0000313" key="2">
    <source>
        <dbReference type="EMBL" id="CAH0537409.1"/>
    </source>
</evidence>
<evidence type="ECO:0000256" key="1">
    <source>
        <dbReference type="SAM" id="SignalP"/>
    </source>
</evidence>
<feature type="signal peptide" evidence="1">
    <location>
        <begin position="1"/>
        <end position="19"/>
    </location>
</feature>
<dbReference type="EMBL" id="CAKLDM010000001">
    <property type="protein sequence ID" value="CAH0537409.1"/>
    <property type="molecule type" value="Genomic_DNA"/>
</dbReference>
<reference evidence="2" key="1">
    <citation type="submission" date="2021-11" db="EMBL/GenBank/DDBJ databases">
        <authorList>
            <person name="Rodrigo-Torres L."/>
            <person name="Arahal R. D."/>
            <person name="Lucena T."/>
        </authorList>
    </citation>
    <scope>NUCLEOTIDE SEQUENCE</scope>
    <source>
        <strain evidence="2">CECT 7928</strain>
    </source>
</reference>
<comment type="caution">
    <text evidence="2">The sequence shown here is derived from an EMBL/GenBank/DDBJ whole genome shotgun (WGS) entry which is preliminary data.</text>
</comment>
<feature type="chain" id="PRO_5045272181" evidence="1">
    <location>
        <begin position="20"/>
        <end position="364"/>
    </location>
</feature>
<keyword evidence="1" id="KW-0732">Signal</keyword>
<accession>A0ABM9A155</accession>
<name>A0ABM9A155_9VIBR</name>
<protein>
    <submittedName>
        <fullName evidence="2">Uncharacterized protein</fullName>
    </submittedName>
</protein>